<protein>
    <submittedName>
        <fullName evidence="2">Uncharacterized protein</fullName>
    </submittedName>
</protein>
<evidence type="ECO:0000256" key="1">
    <source>
        <dbReference type="SAM" id="Coils"/>
    </source>
</evidence>
<gene>
    <name evidence="2" type="ORF">GCM10009733_008320</name>
</gene>
<name>A0ABN2ERT4_9ACTN</name>
<proteinExistence type="predicted"/>
<keyword evidence="1" id="KW-0175">Coiled coil</keyword>
<dbReference type="EMBL" id="BAAAMU010000003">
    <property type="protein sequence ID" value="GAA1614446.1"/>
    <property type="molecule type" value="Genomic_DNA"/>
</dbReference>
<organism evidence="2 3">
    <name type="scientific">Nonomuraea maheshkhaliensis</name>
    <dbReference type="NCBI Taxonomy" id="419590"/>
    <lineage>
        <taxon>Bacteria</taxon>
        <taxon>Bacillati</taxon>
        <taxon>Actinomycetota</taxon>
        <taxon>Actinomycetes</taxon>
        <taxon>Streptosporangiales</taxon>
        <taxon>Streptosporangiaceae</taxon>
        <taxon>Nonomuraea</taxon>
    </lineage>
</organism>
<reference evidence="2 3" key="1">
    <citation type="journal article" date="2019" name="Int. J. Syst. Evol. Microbiol.">
        <title>The Global Catalogue of Microorganisms (GCM) 10K type strain sequencing project: providing services to taxonomists for standard genome sequencing and annotation.</title>
        <authorList>
            <consortium name="The Broad Institute Genomics Platform"/>
            <consortium name="The Broad Institute Genome Sequencing Center for Infectious Disease"/>
            <person name="Wu L."/>
            <person name="Ma J."/>
        </authorList>
    </citation>
    <scope>NUCLEOTIDE SEQUENCE [LARGE SCALE GENOMIC DNA]</scope>
    <source>
        <strain evidence="2 3">JCM 13929</strain>
    </source>
</reference>
<evidence type="ECO:0000313" key="2">
    <source>
        <dbReference type="EMBL" id="GAA1614446.1"/>
    </source>
</evidence>
<keyword evidence="3" id="KW-1185">Reference proteome</keyword>
<sequence>MTNTNTCETCPPAQSCDAVTCTVQKLINDYPSLHANRTQALYRLLCHTGNGYEWSKGALVNVFAHYDRTKEKALKPSRVPAPFEWLKEHDPDEYQQMAQAYEAERERLRDIRARATELARTPGPLDFNPVDRDAVLTLRHDMPADLQPEWRAAADEIDDVVRLLREARKRHQETIVKQIAGHIGEISHAISRLRQSGHT</sequence>
<dbReference type="Proteomes" id="UP001500064">
    <property type="component" value="Unassembled WGS sequence"/>
</dbReference>
<comment type="caution">
    <text evidence="2">The sequence shown here is derived from an EMBL/GenBank/DDBJ whole genome shotgun (WGS) entry which is preliminary data.</text>
</comment>
<dbReference type="RefSeq" id="WP_346101500.1">
    <property type="nucleotide sequence ID" value="NZ_BAAAMU010000003.1"/>
</dbReference>
<feature type="coiled-coil region" evidence="1">
    <location>
        <begin position="94"/>
        <end position="121"/>
    </location>
</feature>
<accession>A0ABN2ERT4</accession>
<evidence type="ECO:0000313" key="3">
    <source>
        <dbReference type="Proteomes" id="UP001500064"/>
    </source>
</evidence>